<name>A0A6C7E917_ILUCY</name>
<dbReference type="InterPro" id="IPR036188">
    <property type="entry name" value="FAD/NAD-bd_sf"/>
</dbReference>
<dbReference type="PANTHER" id="PTHR42685">
    <property type="entry name" value="GERANYLGERANYL DIPHOSPHATE REDUCTASE"/>
    <property type="match status" value="1"/>
</dbReference>
<evidence type="ECO:0000313" key="3">
    <source>
        <dbReference type="Proteomes" id="UP000011863"/>
    </source>
</evidence>
<dbReference type="PANTHER" id="PTHR42685:SF22">
    <property type="entry name" value="CONDITIONED MEDIUM FACTOR RECEPTOR 1"/>
    <property type="match status" value="1"/>
</dbReference>
<accession>A0A6C7E917</accession>
<dbReference type="Gene3D" id="3.50.50.60">
    <property type="entry name" value="FAD/NAD(P)-binding domain"/>
    <property type="match status" value="1"/>
</dbReference>
<feature type="domain" description="FAD-binding" evidence="1">
    <location>
        <begin position="2"/>
        <end position="313"/>
    </location>
</feature>
<dbReference type="AlphaFoldDB" id="A0A6C7E917"/>
<sequence length="389" mass="42512">MKVDVCVVGAGPAGTSTALHLIREGLSVALLDRATFPRDKCCGDGLTSLALRELRRLDALPDHLSSWRTIERAEVVSPSGRRLGLDLRRQPPIAATARRMEFDSFLLERAEQAGAMVRTGSGISDIRVDDSSVRITSDDARVVVARHVVGADGARSTLRRLLTQNTEHRNQRHDLLAMRAYGTEQADVRSDVLRVWFPPDLIPGYVWSFPSGKREINFGIMVNRRHFGKTGQLRAVWDKLSAGSSAIPIDQVQNPKSWPIPSTLRLNRLSDSGALFVGDAAGLADPMTGEGIGQALVSGRYAAESIARSKPGQREGAAAEYRRRISRVLVAEHELSASLVRPLSHARLLDKGLQAVGVVPGAKSFFARWMFEDVRRTSAALPCRWTAAA</sequence>
<dbReference type="GO" id="GO:0071949">
    <property type="term" value="F:FAD binding"/>
    <property type="evidence" value="ECO:0007669"/>
    <property type="project" value="InterPro"/>
</dbReference>
<dbReference type="RefSeq" id="WP_015439784.1">
    <property type="nucleotide sequence ID" value="NC_020520.1"/>
</dbReference>
<dbReference type="PRINTS" id="PR00420">
    <property type="entry name" value="RNGMNOXGNASE"/>
</dbReference>
<dbReference type="NCBIfam" id="TIGR02032">
    <property type="entry name" value="GG-red-SF"/>
    <property type="match status" value="1"/>
</dbReference>
<dbReference type="EMBL" id="AP012057">
    <property type="protein sequence ID" value="BAN00536.1"/>
    <property type="molecule type" value="Genomic_DNA"/>
</dbReference>
<organism evidence="2 3">
    <name type="scientific">Ilumatobacter coccineus (strain NBRC 103263 / KCTC 29153 / YM16-304)</name>
    <dbReference type="NCBI Taxonomy" id="1313172"/>
    <lineage>
        <taxon>Bacteria</taxon>
        <taxon>Bacillati</taxon>
        <taxon>Actinomycetota</taxon>
        <taxon>Acidimicrobiia</taxon>
        <taxon>Acidimicrobiales</taxon>
        <taxon>Ilumatobacteraceae</taxon>
        <taxon>Ilumatobacter</taxon>
    </lineage>
</organism>
<dbReference type="InterPro" id="IPR011777">
    <property type="entry name" value="Geranylgeranyl_Rdtase_fam"/>
</dbReference>
<dbReference type="SUPFAM" id="SSF51905">
    <property type="entry name" value="FAD/NAD(P)-binding domain"/>
    <property type="match status" value="1"/>
</dbReference>
<dbReference type="InterPro" id="IPR002938">
    <property type="entry name" value="FAD-bd"/>
</dbReference>
<keyword evidence="3" id="KW-1185">Reference proteome</keyword>
<proteinExistence type="predicted"/>
<reference evidence="2 3" key="1">
    <citation type="journal article" date="2013" name="Int. J. Syst. Evol. Microbiol.">
        <title>Ilumatobacter nonamiense sp. nov. and Ilumatobacter coccineum sp. nov., isolated from seashore sand.</title>
        <authorList>
            <person name="Matsumoto A."/>
            <person name="Kasai H."/>
            <person name="Matsuo Y."/>
            <person name="Shizuri Y."/>
            <person name="Ichikawa N."/>
            <person name="Fujita N."/>
            <person name="Omura S."/>
            <person name="Takahashi Y."/>
        </authorList>
    </citation>
    <scope>NUCLEOTIDE SEQUENCE [LARGE SCALE GENOMIC DNA]</scope>
    <source>
        <strain evidence="3">NBRC 103263 / KCTC 29153 / YM16-304</strain>
    </source>
</reference>
<dbReference type="GO" id="GO:0016628">
    <property type="term" value="F:oxidoreductase activity, acting on the CH-CH group of donors, NAD or NADP as acceptor"/>
    <property type="evidence" value="ECO:0007669"/>
    <property type="project" value="InterPro"/>
</dbReference>
<gene>
    <name evidence="2" type="ORF">YM304_02220</name>
</gene>
<dbReference type="Proteomes" id="UP000011863">
    <property type="component" value="Chromosome"/>
</dbReference>
<dbReference type="KEGG" id="aym:YM304_02220"/>
<dbReference type="Pfam" id="PF01494">
    <property type="entry name" value="FAD_binding_3"/>
    <property type="match status" value="1"/>
</dbReference>
<protein>
    <submittedName>
        <fullName evidence="2">Putative oxidoreductase</fullName>
    </submittedName>
</protein>
<evidence type="ECO:0000259" key="1">
    <source>
        <dbReference type="Pfam" id="PF01494"/>
    </source>
</evidence>
<evidence type="ECO:0000313" key="2">
    <source>
        <dbReference type="EMBL" id="BAN00536.1"/>
    </source>
</evidence>
<dbReference type="InterPro" id="IPR050407">
    <property type="entry name" value="Geranylgeranyl_reductase"/>
</dbReference>